<organism evidence="2 4">
    <name type="scientific">Rhizobium tibeticum</name>
    <dbReference type="NCBI Taxonomy" id="501024"/>
    <lineage>
        <taxon>Bacteria</taxon>
        <taxon>Pseudomonadati</taxon>
        <taxon>Pseudomonadota</taxon>
        <taxon>Alphaproteobacteria</taxon>
        <taxon>Hyphomicrobiales</taxon>
        <taxon>Rhizobiaceae</taxon>
        <taxon>Rhizobium/Agrobacterium group</taxon>
        <taxon>Rhizobium</taxon>
    </lineage>
</organism>
<evidence type="ECO:0000256" key="1">
    <source>
        <dbReference type="SAM" id="Phobius"/>
    </source>
</evidence>
<feature type="transmembrane region" description="Helical" evidence="1">
    <location>
        <begin position="194"/>
        <end position="213"/>
    </location>
</feature>
<evidence type="ECO:0000313" key="2">
    <source>
        <dbReference type="EMBL" id="SEI07300.1"/>
    </source>
</evidence>
<feature type="transmembrane region" description="Helical" evidence="1">
    <location>
        <begin position="121"/>
        <end position="141"/>
    </location>
</feature>
<dbReference type="EMBL" id="FNXB01000024">
    <property type="protein sequence ID" value="SEI07300.1"/>
    <property type="molecule type" value="Genomic_DNA"/>
</dbReference>
<keyword evidence="1" id="KW-0812">Transmembrane</keyword>
<reference evidence="2" key="2">
    <citation type="submission" date="2016-10" db="EMBL/GenBank/DDBJ databases">
        <authorList>
            <person name="de Groot N.N."/>
        </authorList>
    </citation>
    <scope>NUCLEOTIDE SEQUENCE [LARGE SCALE GENOMIC DNA]</scope>
    <source>
        <strain evidence="2">CCBAU85039</strain>
    </source>
</reference>
<keyword evidence="1" id="KW-1133">Transmembrane helix</keyword>
<protein>
    <submittedName>
        <fullName evidence="3">DoxX-like family protein</fullName>
    </submittedName>
</protein>
<reference evidence="3 5" key="1">
    <citation type="submission" date="2016-10" db="EMBL/GenBank/DDBJ databases">
        <authorList>
            <person name="Varghese N."/>
            <person name="Submissions S."/>
        </authorList>
    </citation>
    <scope>NUCLEOTIDE SEQUENCE [LARGE SCALE GENOMIC DNA]</scope>
    <source>
        <strain evidence="3 5">CGMCC 1.7071</strain>
    </source>
</reference>
<dbReference type="AlphaFoldDB" id="A0A1H8RCW4"/>
<sequence>MAAAVSSAVAGQFPSGADADLASTEQLTLAKLVTLHRQWLGLPHANVVCLPAIAARPVTWLADAAGRLGWRSPLRSTAMAVMAEGIQPSAGSDPGIATASARDILGMNPAGVQDLWFARLYLLKPLMIGTLSIFWLLSGFLPLLDIQRAATHFLPLLQAGPAASLTVLTCLIDMLLGAAVLVRPLARRAMHGMMLVSLTYLAGATIVEPSLWLDPLGPLVKVLPSLMLTLATLAILDER</sequence>
<proteinExistence type="predicted"/>
<keyword evidence="1" id="KW-0472">Membrane</keyword>
<evidence type="ECO:0000313" key="3">
    <source>
        <dbReference type="EMBL" id="SEO64295.1"/>
    </source>
</evidence>
<dbReference type="EMBL" id="FOCV01000021">
    <property type="protein sequence ID" value="SEO64295.1"/>
    <property type="molecule type" value="Genomic_DNA"/>
</dbReference>
<accession>A0A1H8RCW4</accession>
<keyword evidence="5" id="KW-1185">Reference proteome</keyword>
<feature type="transmembrane region" description="Helical" evidence="1">
    <location>
        <begin position="161"/>
        <end position="182"/>
    </location>
</feature>
<gene>
    <name evidence="2" type="ORF">RTCCBAU85039_4230</name>
    <name evidence="3" type="ORF">SAMN05216228_102154</name>
</gene>
<evidence type="ECO:0000313" key="4">
    <source>
        <dbReference type="Proteomes" id="UP000183063"/>
    </source>
</evidence>
<dbReference type="Pfam" id="PF13781">
    <property type="entry name" value="DoxX_3"/>
    <property type="match status" value="1"/>
</dbReference>
<name>A0A1H8RCW4_9HYPH</name>
<evidence type="ECO:0000313" key="5">
    <source>
        <dbReference type="Proteomes" id="UP000198939"/>
    </source>
</evidence>
<reference evidence="4" key="3">
    <citation type="submission" date="2016-10" db="EMBL/GenBank/DDBJ databases">
        <authorList>
            <person name="Wibberg D."/>
        </authorList>
    </citation>
    <scope>NUCLEOTIDE SEQUENCE [LARGE SCALE GENOMIC DNA]</scope>
</reference>
<dbReference type="STRING" id="501024.RTCCBAU85039_4230"/>
<dbReference type="Proteomes" id="UP000183063">
    <property type="component" value="Unassembled WGS sequence"/>
</dbReference>
<dbReference type="Proteomes" id="UP000198939">
    <property type="component" value="Unassembled WGS sequence"/>
</dbReference>
<dbReference type="InterPro" id="IPR025695">
    <property type="entry name" value="DoxX-like"/>
</dbReference>